<feature type="compositionally biased region" description="Low complexity" evidence="1">
    <location>
        <begin position="417"/>
        <end position="433"/>
    </location>
</feature>
<name>A0A9P1GC33_9DINO</name>
<evidence type="ECO:0000313" key="6">
    <source>
        <dbReference type="Proteomes" id="UP001152797"/>
    </source>
</evidence>
<reference evidence="4" key="2">
    <citation type="submission" date="2024-04" db="EMBL/GenBank/DDBJ databases">
        <authorList>
            <person name="Chen Y."/>
            <person name="Shah S."/>
            <person name="Dougan E. K."/>
            <person name="Thang M."/>
            <person name="Chan C."/>
        </authorList>
    </citation>
    <scope>NUCLEOTIDE SEQUENCE [LARGE SCALE GENOMIC DNA]</scope>
</reference>
<comment type="caution">
    <text evidence="3">The sequence shown here is derived from an EMBL/GenBank/DDBJ whole genome shotgun (WGS) entry which is preliminary data.</text>
</comment>
<dbReference type="GO" id="GO:0004843">
    <property type="term" value="F:cysteine-type deubiquitinase activity"/>
    <property type="evidence" value="ECO:0007669"/>
    <property type="project" value="TreeGrafter"/>
</dbReference>
<feature type="compositionally biased region" description="Basic and acidic residues" evidence="1">
    <location>
        <begin position="769"/>
        <end position="779"/>
    </location>
</feature>
<evidence type="ECO:0000256" key="1">
    <source>
        <dbReference type="SAM" id="MobiDB-lite"/>
    </source>
</evidence>
<dbReference type="PANTHER" id="PTHR12419">
    <property type="entry name" value="OTU DOMAIN CONTAINING PROTEIN"/>
    <property type="match status" value="1"/>
</dbReference>
<proteinExistence type="predicted"/>
<accession>A0A9P1GC33</accession>
<dbReference type="Proteomes" id="UP001152797">
    <property type="component" value="Unassembled WGS sequence"/>
</dbReference>
<dbReference type="SUPFAM" id="SSF54001">
    <property type="entry name" value="Cysteine proteinases"/>
    <property type="match status" value="1"/>
</dbReference>
<dbReference type="AlphaFoldDB" id="A0A9P1GC33"/>
<dbReference type="Pfam" id="PF02338">
    <property type="entry name" value="OTU"/>
    <property type="match status" value="1"/>
</dbReference>
<dbReference type="OrthoDB" id="409956at2759"/>
<organism evidence="3">
    <name type="scientific">Cladocopium goreaui</name>
    <dbReference type="NCBI Taxonomy" id="2562237"/>
    <lineage>
        <taxon>Eukaryota</taxon>
        <taxon>Sar</taxon>
        <taxon>Alveolata</taxon>
        <taxon>Dinophyceae</taxon>
        <taxon>Suessiales</taxon>
        <taxon>Symbiodiniaceae</taxon>
        <taxon>Cladocopium</taxon>
    </lineage>
</organism>
<feature type="compositionally biased region" description="Low complexity" evidence="1">
    <location>
        <begin position="507"/>
        <end position="523"/>
    </location>
</feature>
<feature type="compositionally biased region" description="Low complexity" evidence="1">
    <location>
        <begin position="357"/>
        <end position="403"/>
    </location>
</feature>
<reference evidence="3" key="1">
    <citation type="submission" date="2022-10" db="EMBL/GenBank/DDBJ databases">
        <authorList>
            <person name="Chen Y."/>
            <person name="Dougan E. K."/>
            <person name="Chan C."/>
            <person name="Rhodes N."/>
            <person name="Thang M."/>
        </authorList>
    </citation>
    <scope>NUCLEOTIDE SEQUENCE</scope>
</reference>
<evidence type="ECO:0000313" key="4">
    <source>
        <dbReference type="EMBL" id="CAL1161245.1"/>
    </source>
</evidence>
<feature type="compositionally biased region" description="Low complexity" evidence="1">
    <location>
        <begin position="447"/>
        <end position="461"/>
    </location>
</feature>
<dbReference type="EMBL" id="CAMXCT010004146">
    <property type="protein sequence ID" value="CAI4007870.1"/>
    <property type="molecule type" value="Genomic_DNA"/>
</dbReference>
<evidence type="ECO:0000313" key="3">
    <source>
        <dbReference type="EMBL" id="CAI4007870.1"/>
    </source>
</evidence>
<dbReference type="Gene3D" id="3.90.70.80">
    <property type="match status" value="1"/>
</dbReference>
<feature type="compositionally biased region" description="Basic and acidic residues" evidence="1">
    <location>
        <begin position="553"/>
        <end position="567"/>
    </location>
</feature>
<keyword evidence="6" id="KW-1185">Reference proteome</keyword>
<evidence type="ECO:0000259" key="2">
    <source>
        <dbReference type="PROSITE" id="PS50802"/>
    </source>
</evidence>
<feature type="domain" description="OTU" evidence="2">
    <location>
        <begin position="591"/>
        <end position="744"/>
    </location>
</feature>
<dbReference type="EMBL" id="CAMXCT030004146">
    <property type="protein sequence ID" value="CAL4795182.1"/>
    <property type="molecule type" value="Genomic_DNA"/>
</dbReference>
<gene>
    <name evidence="3" type="ORF">C1SCF055_LOCUS33391</name>
</gene>
<dbReference type="InterPro" id="IPR003323">
    <property type="entry name" value="OTU_dom"/>
</dbReference>
<dbReference type="PROSITE" id="PS50802">
    <property type="entry name" value="OTU"/>
    <property type="match status" value="1"/>
</dbReference>
<dbReference type="InterPro" id="IPR050704">
    <property type="entry name" value="Peptidase_C85-like"/>
</dbReference>
<evidence type="ECO:0000313" key="5">
    <source>
        <dbReference type="EMBL" id="CAL4795182.1"/>
    </source>
</evidence>
<feature type="compositionally biased region" description="Low complexity" evidence="1">
    <location>
        <begin position="297"/>
        <end position="313"/>
    </location>
</feature>
<sequence length="779" mass="85363">MKAFMYLLDLILTRYVRKLKSGKDDAALEKVAKGCIGENGRSLALILLAYVDYKMTFTKNWMECKDYIKELAYKWESCGFFRSPVIKKVVCEILRDVGADDHMRPETELPKQKTRPLGEIMVPKLPHIERDQRHFYEHLLWDKEDRQGRYDAFLRGMHADTEKERERAKAMEKRRCDRLGRKPRPPDEIEELKEELRQELETELANLPKWHKMSRSGVEKLRARMVGIRPLGQKRVPYATEFSQLARFFPEPEERMSGGVPFADRALLRNSFKEPAQSPAAQEPTEKPASARVSGTKKAAVAAEPAKSPAAQEPTEKPASARVSGTKKAAVAAEPAKSPAAQEPTEKPASARVSGTKKAAVAAEPAKSPAAQEPAEKPASARVSGTKKAAVAAEPAKSPAAQEPTEKPASARVSGTKKAAVAAEPAKSPAAQEPTEKPASARVSGTKKAAVAAELAKSSAAQEPTEKPASARVSGTKKAAVAAELAKSPAAQEPTEKPASARVSGTKKAAVAAEPAKSPAAQEPTEKPASGRVSGRLRGVKRPRPEPAAPAEESQKRGKSDDEKSAKDPSAPPSPAPENQPRKIKWKGGSLHVWPVLGDHRCLFRAVVRGLFDPYNTVPRDSRGEPLAKVAAAIETRHADLVRKALCDHMQLNKALVEPSIERPGDATKYIQSMRSPTTWADQICTKFLPDVIKCPIHVQAWNREKKRLYDVGLHLPSQGTDEKRGTIFLYYNGRTHYELVSQQQIFKRRSMEHETVSSASSGSSSIEKTSDLRADKKV</sequence>
<dbReference type="EMBL" id="CAMXCT020004146">
    <property type="protein sequence ID" value="CAL1161245.1"/>
    <property type="molecule type" value="Genomic_DNA"/>
</dbReference>
<feature type="compositionally biased region" description="Low complexity" evidence="1">
    <location>
        <begin position="327"/>
        <end position="343"/>
    </location>
</feature>
<feature type="region of interest" description="Disordered" evidence="1">
    <location>
        <begin position="752"/>
        <end position="779"/>
    </location>
</feature>
<protein>
    <submittedName>
        <fullName evidence="5">Uncharacterized protein C24H6.11c</fullName>
    </submittedName>
</protein>
<feature type="region of interest" description="Disordered" evidence="1">
    <location>
        <begin position="274"/>
        <end position="583"/>
    </location>
</feature>
<dbReference type="GO" id="GO:0016579">
    <property type="term" value="P:protein deubiquitination"/>
    <property type="evidence" value="ECO:0007669"/>
    <property type="project" value="TreeGrafter"/>
</dbReference>
<dbReference type="InterPro" id="IPR038765">
    <property type="entry name" value="Papain-like_cys_pep_sf"/>
</dbReference>